<dbReference type="Proteomes" id="UP000030765">
    <property type="component" value="Unassembled WGS sequence"/>
</dbReference>
<feature type="compositionally biased region" description="Basic and acidic residues" evidence="1">
    <location>
        <begin position="216"/>
        <end position="226"/>
    </location>
</feature>
<dbReference type="VEuPathDB" id="VectorBase:ASIS016180"/>
<evidence type="ECO:0000313" key="3">
    <source>
        <dbReference type="EnsemblMetazoa" id="ASIC011825-PA"/>
    </source>
</evidence>
<dbReference type="EMBL" id="ATLV01019249">
    <property type="status" value="NOT_ANNOTATED_CDS"/>
    <property type="molecule type" value="Genomic_DNA"/>
</dbReference>
<reference evidence="2 4" key="1">
    <citation type="journal article" date="2014" name="BMC Genomics">
        <title>Genome sequence of Anopheles sinensis provides insight into genetics basis of mosquito competence for malaria parasites.</title>
        <authorList>
            <person name="Zhou D."/>
            <person name="Zhang D."/>
            <person name="Ding G."/>
            <person name="Shi L."/>
            <person name="Hou Q."/>
            <person name="Ye Y."/>
            <person name="Xu Y."/>
            <person name="Zhou H."/>
            <person name="Xiong C."/>
            <person name="Li S."/>
            <person name="Yu J."/>
            <person name="Hong S."/>
            <person name="Yu X."/>
            <person name="Zou P."/>
            <person name="Chen C."/>
            <person name="Chang X."/>
            <person name="Wang W."/>
            <person name="Lv Y."/>
            <person name="Sun Y."/>
            <person name="Ma L."/>
            <person name="Shen B."/>
            <person name="Zhu C."/>
        </authorList>
    </citation>
    <scope>NUCLEOTIDE SEQUENCE [LARGE SCALE GENOMIC DNA]</scope>
</reference>
<dbReference type="OrthoDB" id="7740961at2759"/>
<feature type="region of interest" description="Disordered" evidence="1">
    <location>
        <begin position="36"/>
        <end position="87"/>
    </location>
</feature>
<feature type="region of interest" description="Disordered" evidence="1">
    <location>
        <begin position="216"/>
        <end position="265"/>
    </location>
</feature>
<keyword evidence="4" id="KW-1185">Reference proteome</keyword>
<reference evidence="3" key="2">
    <citation type="submission" date="2020-05" db="UniProtKB">
        <authorList>
            <consortium name="EnsemblMetazoa"/>
        </authorList>
    </citation>
    <scope>IDENTIFICATION</scope>
</reference>
<dbReference type="EMBL" id="KE525266">
    <property type="protein sequence ID" value="KFB43996.1"/>
    <property type="molecule type" value="Genomic_DNA"/>
</dbReference>
<protein>
    <submittedName>
        <fullName evidence="2 3">Uncharacterized protein</fullName>
    </submittedName>
</protein>
<evidence type="ECO:0000256" key="1">
    <source>
        <dbReference type="SAM" id="MobiDB-lite"/>
    </source>
</evidence>
<evidence type="ECO:0000313" key="2">
    <source>
        <dbReference type="EMBL" id="KFB43996.1"/>
    </source>
</evidence>
<dbReference type="EnsemblMetazoa" id="ASIC011825-RA">
    <property type="protein sequence ID" value="ASIC011825-PA"/>
    <property type="gene ID" value="ASIC011825"/>
</dbReference>
<feature type="compositionally biased region" description="Polar residues" evidence="1">
    <location>
        <begin position="51"/>
        <end position="64"/>
    </location>
</feature>
<sequence length="276" mass="31693">MLKWVVTRAPREVCHNTPTPTDTLWDFDKENLHPHQPCGRRNDYIIHPKPATSNEYDKTTSSPPAQMGGKRKSDMRDMEPSSPSIGADSTLSSFRYFLVNDHSSPLKRQRCQREPRESSLYTASPLPSFGHCSTPQFGSSYHRTKPQRSRRRVSSLHIREPTELASPSYRPADDPANDLVPTDCAHSENPEREIRWHEVLDMLPTESTVRYNEREIKTPETEKRSDVSQGDQLVRRKAVRRRKCPKPVDDGEHQQGNVLHSEKNPHAVIMMLSRLP</sequence>
<evidence type="ECO:0000313" key="4">
    <source>
        <dbReference type="Proteomes" id="UP000030765"/>
    </source>
</evidence>
<proteinExistence type="predicted"/>
<feature type="compositionally biased region" description="Basic residues" evidence="1">
    <location>
        <begin position="142"/>
        <end position="154"/>
    </location>
</feature>
<feature type="compositionally biased region" description="Basic residues" evidence="1">
    <location>
        <begin position="235"/>
        <end position="245"/>
    </location>
</feature>
<dbReference type="AlphaFoldDB" id="A0A084W1A2"/>
<feature type="compositionally biased region" description="Polar residues" evidence="1">
    <location>
        <begin position="131"/>
        <end position="141"/>
    </location>
</feature>
<dbReference type="VEuPathDB" id="VectorBase:ASIC011825"/>
<feature type="region of interest" description="Disordered" evidence="1">
    <location>
        <begin position="105"/>
        <end position="188"/>
    </location>
</feature>
<organism evidence="2">
    <name type="scientific">Anopheles sinensis</name>
    <name type="common">Mosquito</name>
    <dbReference type="NCBI Taxonomy" id="74873"/>
    <lineage>
        <taxon>Eukaryota</taxon>
        <taxon>Metazoa</taxon>
        <taxon>Ecdysozoa</taxon>
        <taxon>Arthropoda</taxon>
        <taxon>Hexapoda</taxon>
        <taxon>Insecta</taxon>
        <taxon>Pterygota</taxon>
        <taxon>Neoptera</taxon>
        <taxon>Endopterygota</taxon>
        <taxon>Diptera</taxon>
        <taxon>Nematocera</taxon>
        <taxon>Culicoidea</taxon>
        <taxon>Culicidae</taxon>
        <taxon>Anophelinae</taxon>
        <taxon>Anopheles</taxon>
    </lineage>
</organism>
<name>A0A084W1A2_ANOSI</name>
<gene>
    <name evidence="2" type="ORF">ZHAS_00011825</name>
</gene>
<accession>A0A084W1A2</accession>